<reference evidence="2" key="1">
    <citation type="journal article" date="2020" name="Stud. Mycol.">
        <title>101 Dothideomycetes genomes: a test case for predicting lifestyles and emergence of pathogens.</title>
        <authorList>
            <person name="Haridas S."/>
            <person name="Albert R."/>
            <person name="Binder M."/>
            <person name="Bloem J."/>
            <person name="Labutti K."/>
            <person name="Salamov A."/>
            <person name="Andreopoulos B."/>
            <person name="Baker S."/>
            <person name="Barry K."/>
            <person name="Bills G."/>
            <person name="Bluhm B."/>
            <person name="Cannon C."/>
            <person name="Castanera R."/>
            <person name="Culley D."/>
            <person name="Daum C."/>
            <person name="Ezra D."/>
            <person name="Gonzalez J."/>
            <person name="Henrissat B."/>
            <person name="Kuo A."/>
            <person name="Liang C."/>
            <person name="Lipzen A."/>
            <person name="Lutzoni F."/>
            <person name="Magnuson J."/>
            <person name="Mondo S."/>
            <person name="Nolan M."/>
            <person name="Ohm R."/>
            <person name="Pangilinan J."/>
            <person name="Park H.-J."/>
            <person name="Ramirez L."/>
            <person name="Alfaro M."/>
            <person name="Sun H."/>
            <person name="Tritt A."/>
            <person name="Yoshinaga Y."/>
            <person name="Zwiers L.-H."/>
            <person name="Turgeon B."/>
            <person name="Goodwin S."/>
            <person name="Spatafora J."/>
            <person name="Crous P."/>
            <person name="Grigoriev I."/>
        </authorList>
    </citation>
    <scope>NUCLEOTIDE SEQUENCE</scope>
    <source>
        <strain evidence="2">CBS 207.26</strain>
    </source>
</reference>
<keyword evidence="3" id="KW-1185">Reference proteome</keyword>
<evidence type="ECO:0000256" key="1">
    <source>
        <dbReference type="SAM" id="MobiDB-lite"/>
    </source>
</evidence>
<evidence type="ECO:0000313" key="3">
    <source>
        <dbReference type="Proteomes" id="UP000800200"/>
    </source>
</evidence>
<feature type="region of interest" description="Disordered" evidence="1">
    <location>
        <begin position="212"/>
        <end position="258"/>
    </location>
</feature>
<accession>A0A6A6DGA8</accession>
<feature type="compositionally biased region" description="Polar residues" evidence="1">
    <location>
        <begin position="60"/>
        <end position="69"/>
    </location>
</feature>
<feature type="compositionally biased region" description="Polar residues" evidence="1">
    <location>
        <begin position="78"/>
        <end position="95"/>
    </location>
</feature>
<dbReference type="EMBL" id="ML994674">
    <property type="protein sequence ID" value="KAF2178507.1"/>
    <property type="molecule type" value="Genomic_DNA"/>
</dbReference>
<protein>
    <submittedName>
        <fullName evidence="2">Uncharacterized protein</fullName>
    </submittedName>
</protein>
<evidence type="ECO:0000313" key="2">
    <source>
        <dbReference type="EMBL" id="KAF2178507.1"/>
    </source>
</evidence>
<sequence>MAPDPEVRSSSAGRDIPNSSSESDGKTSTTQYTLSSTPSFALDEEHNADIPLPSIERDTPSSLSINPRDSPSLPIPTPSESNRSTNSTPSIRVTPTPSFAATVRFGSTTASDHIFTFSNPANKADRLNLDARATPPRHGHALRTGSSPSGQGTPTPSNTTPIRLGSAMMTGHAFTFDRLADGVDRLGLGMDNQPSHLPGSSRHLSIDSLDVQKNQNTLSPSPSKSRRRSSSGVGRITHFIENKERPEPLFHEKEFKMR</sequence>
<feature type="region of interest" description="Disordered" evidence="1">
    <location>
        <begin position="131"/>
        <end position="164"/>
    </location>
</feature>
<gene>
    <name evidence="2" type="ORF">K469DRAFT_695312</name>
</gene>
<organism evidence="2 3">
    <name type="scientific">Zopfia rhizophila CBS 207.26</name>
    <dbReference type="NCBI Taxonomy" id="1314779"/>
    <lineage>
        <taxon>Eukaryota</taxon>
        <taxon>Fungi</taxon>
        <taxon>Dikarya</taxon>
        <taxon>Ascomycota</taxon>
        <taxon>Pezizomycotina</taxon>
        <taxon>Dothideomycetes</taxon>
        <taxon>Dothideomycetes incertae sedis</taxon>
        <taxon>Zopfiaceae</taxon>
        <taxon>Zopfia</taxon>
    </lineage>
</organism>
<feature type="compositionally biased region" description="Polar residues" evidence="1">
    <location>
        <begin position="8"/>
        <end position="39"/>
    </location>
</feature>
<feature type="compositionally biased region" description="Basic and acidic residues" evidence="1">
    <location>
        <begin position="238"/>
        <end position="258"/>
    </location>
</feature>
<proteinExistence type="predicted"/>
<name>A0A6A6DGA8_9PEZI</name>
<dbReference type="AlphaFoldDB" id="A0A6A6DGA8"/>
<feature type="region of interest" description="Disordered" evidence="1">
    <location>
        <begin position="1"/>
        <end position="95"/>
    </location>
</feature>
<dbReference type="Proteomes" id="UP000800200">
    <property type="component" value="Unassembled WGS sequence"/>
</dbReference>
<feature type="compositionally biased region" description="Low complexity" evidence="1">
    <location>
        <begin position="144"/>
        <end position="161"/>
    </location>
</feature>